<evidence type="ECO:0000256" key="3">
    <source>
        <dbReference type="SAM" id="Coils"/>
    </source>
</evidence>
<proteinExistence type="inferred from homology"/>
<evidence type="ECO:0000313" key="5">
    <source>
        <dbReference type="EMBL" id="MXP27750.1"/>
    </source>
</evidence>
<dbReference type="Pfam" id="PF02321">
    <property type="entry name" value="OEP"/>
    <property type="match status" value="2"/>
</dbReference>
<dbReference type="PANTHER" id="PTHR30203:SF25">
    <property type="entry name" value="OUTER MEMBRANE PROTEIN-RELATED"/>
    <property type="match status" value="1"/>
</dbReference>
<dbReference type="InterPro" id="IPR003423">
    <property type="entry name" value="OMP_efflux"/>
</dbReference>
<keyword evidence="2" id="KW-0449">Lipoprotein</keyword>
<name>A0A845ABY3_9SPHN</name>
<dbReference type="NCBIfam" id="TIGR01845">
    <property type="entry name" value="outer_NodT"/>
    <property type="match status" value="1"/>
</dbReference>
<organism evidence="5 6">
    <name type="scientific">Qipengyuania algicida</name>
    <dbReference type="NCBI Taxonomy" id="1836209"/>
    <lineage>
        <taxon>Bacteria</taxon>
        <taxon>Pseudomonadati</taxon>
        <taxon>Pseudomonadota</taxon>
        <taxon>Alphaproteobacteria</taxon>
        <taxon>Sphingomonadales</taxon>
        <taxon>Erythrobacteraceae</taxon>
        <taxon>Qipengyuania</taxon>
    </lineage>
</organism>
<dbReference type="InterPro" id="IPR010131">
    <property type="entry name" value="MdtP/NodT-like"/>
</dbReference>
<evidence type="ECO:0000256" key="1">
    <source>
        <dbReference type="ARBA" id="ARBA00007613"/>
    </source>
</evidence>
<dbReference type="RefSeq" id="WP_160752054.1">
    <property type="nucleotide sequence ID" value="NZ_WTYA01000002.1"/>
</dbReference>
<keyword evidence="2" id="KW-1134">Transmembrane beta strand</keyword>
<comment type="caution">
    <text evidence="5">The sequence shown here is derived from an EMBL/GenBank/DDBJ whole genome shotgun (WGS) entry which is preliminary data.</text>
</comment>
<reference evidence="5 6" key="1">
    <citation type="submission" date="2019-12" db="EMBL/GenBank/DDBJ databases">
        <title>Genomic-based taxomic classification of the family Erythrobacteraceae.</title>
        <authorList>
            <person name="Xu L."/>
        </authorList>
    </citation>
    <scope>NUCLEOTIDE SEQUENCE [LARGE SCALE GENOMIC DNA]</scope>
    <source>
        <strain evidence="5 6">KEMB 9005-328</strain>
    </source>
</reference>
<evidence type="ECO:0000256" key="2">
    <source>
        <dbReference type="RuleBase" id="RU362097"/>
    </source>
</evidence>
<feature type="coiled-coil region" evidence="3">
    <location>
        <begin position="400"/>
        <end position="427"/>
    </location>
</feature>
<keyword evidence="6" id="KW-1185">Reference proteome</keyword>
<protein>
    <submittedName>
        <fullName evidence="5">Efflux transporter outer membrane subunit</fullName>
    </submittedName>
</protein>
<keyword evidence="2" id="KW-0564">Palmitate</keyword>
<dbReference type="EMBL" id="WTYA01000002">
    <property type="protein sequence ID" value="MXP27750.1"/>
    <property type="molecule type" value="Genomic_DNA"/>
</dbReference>
<dbReference type="PANTHER" id="PTHR30203">
    <property type="entry name" value="OUTER MEMBRANE CATION EFFLUX PROTEIN"/>
    <property type="match status" value="1"/>
</dbReference>
<comment type="subcellular location">
    <subcellularLocation>
        <location evidence="2">Cell membrane</location>
        <topology evidence="2">Lipid-anchor</topology>
    </subcellularLocation>
</comment>
<dbReference type="SUPFAM" id="SSF56954">
    <property type="entry name" value="Outer membrane efflux proteins (OEP)"/>
    <property type="match status" value="1"/>
</dbReference>
<dbReference type="Gene3D" id="1.20.1600.10">
    <property type="entry name" value="Outer membrane efflux proteins (OEP)"/>
    <property type="match status" value="1"/>
</dbReference>
<dbReference type="Gene3D" id="2.20.200.10">
    <property type="entry name" value="Outer membrane efflux proteins (OEP)"/>
    <property type="match status" value="1"/>
</dbReference>
<dbReference type="GO" id="GO:0015562">
    <property type="term" value="F:efflux transmembrane transporter activity"/>
    <property type="evidence" value="ECO:0007669"/>
    <property type="project" value="InterPro"/>
</dbReference>
<feature type="region of interest" description="Disordered" evidence="4">
    <location>
        <begin position="482"/>
        <end position="503"/>
    </location>
</feature>
<dbReference type="Proteomes" id="UP000439780">
    <property type="component" value="Unassembled WGS sequence"/>
</dbReference>
<dbReference type="GO" id="GO:0005886">
    <property type="term" value="C:plasma membrane"/>
    <property type="evidence" value="ECO:0007669"/>
    <property type="project" value="UniProtKB-SubCell"/>
</dbReference>
<accession>A0A845ABY3</accession>
<gene>
    <name evidence="5" type="ORF">GRI58_02790</name>
</gene>
<keyword evidence="2" id="KW-0812">Transmembrane</keyword>
<dbReference type="OrthoDB" id="9783100at2"/>
<evidence type="ECO:0000256" key="4">
    <source>
        <dbReference type="SAM" id="MobiDB-lite"/>
    </source>
</evidence>
<comment type="similarity">
    <text evidence="1 2">Belongs to the outer membrane factor (OMF) (TC 1.B.17) family.</text>
</comment>
<evidence type="ECO:0000313" key="6">
    <source>
        <dbReference type="Proteomes" id="UP000439780"/>
    </source>
</evidence>
<dbReference type="AlphaFoldDB" id="A0A845ABY3"/>
<keyword evidence="2" id="KW-0472">Membrane</keyword>
<sequence length="503" mass="53113">MRRQFAFAASFLALAGCTVGPDYHAPKVDVPARYVEQQPSGATVDPAHWWTAFGDPELTSLIERALAGNPDIAIAASRVRQARLQEIEARAIGLPTVDAQAGATNIHLSKNAGFSELARAFGGGSSDNSGSAGGITLPGSSITTYAAGFDASWELDLFGRGTRTRQAARASTEAAVWNQRDAAVTLAAEVADAYFAYRLDQAQIAILKNEIANLERADQISAHIAQTGLQPPIDVVRQRASLTQTRARLQPLEADAKIRIHALGTLLGKGPDALSAELADSKAELGPAPEIPAGLPSDLLRRRPDVRAAERNLAAATAQVGVAVADLYPRFSLTGLAQLISTSLGSLFQGDSVQTTASASAMFPILDWGKRKATVASRKEDDQQAYLAYQKTVLRALKDVEDALAQISAERARNAQLRSALSDAERTESAVAAQYKTGFVAQDSLINAQVSALSARESLAASNAKLRQDTAALFKAMGGGWSEKGPASDAETKVDTQAPIDAQ</sequence>
<dbReference type="PROSITE" id="PS51257">
    <property type="entry name" value="PROKAR_LIPOPROTEIN"/>
    <property type="match status" value="1"/>
</dbReference>
<keyword evidence="3" id="KW-0175">Coiled coil</keyword>